<dbReference type="OrthoDB" id="6270916at2759"/>
<feature type="region of interest" description="Disordered" evidence="3">
    <location>
        <begin position="189"/>
        <end position="232"/>
    </location>
</feature>
<evidence type="ECO:0000259" key="4">
    <source>
        <dbReference type="PROSITE" id="PS50081"/>
    </source>
</evidence>
<dbReference type="EMBL" id="KI925455">
    <property type="protein sequence ID" value="ETW85887.1"/>
    <property type="molecule type" value="Genomic_DNA"/>
</dbReference>
<feature type="compositionally biased region" description="Polar residues" evidence="3">
    <location>
        <begin position="133"/>
        <end position="145"/>
    </location>
</feature>
<dbReference type="Gene3D" id="3.30.60.20">
    <property type="match status" value="1"/>
</dbReference>
<feature type="compositionally biased region" description="Low complexity" evidence="3">
    <location>
        <begin position="196"/>
        <end position="208"/>
    </location>
</feature>
<feature type="region of interest" description="Disordered" evidence="3">
    <location>
        <begin position="978"/>
        <end position="1011"/>
    </location>
</feature>
<dbReference type="STRING" id="747525.W4KJ66"/>
<feature type="region of interest" description="Disordered" evidence="3">
    <location>
        <begin position="133"/>
        <end position="156"/>
    </location>
</feature>
<dbReference type="HOGENOM" id="CLU_001302_0_0_1"/>
<reference evidence="5 6" key="1">
    <citation type="journal article" date="2012" name="New Phytol.">
        <title>Insight into trade-off between wood decay and parasitism from the genome of a fungal forest pathogen.</title>
        <authorList>
            <person name="Olson A."/>
            <person name="Aerts A."/>
            <person name="Asiegbu F."/>
            <person name="Belbahri L."/>
            <person name="Bouzid O."/>
            <person name="Broberg A."/>
            <person name="Canback B."/>
            <person name="Coutinho P.M."/>
            <person name="Cullen D."/>
            <person name="Dalman K."/>
            <person name="Deflorio G."/>
            <person name="van Diepen L.T."/>
            <person name="Dunand C."/>
            <person name="Duplessis S."/>
            <person name="Durling M."/>
            <person name="Gonthier P."/>
            <person name="Grimwood J."/>
            <person name="Fossdal C.G."/>
            <person name="Hansson D."/>
            <person name="Henrissat B."/>
            <person name="Hietala A."/>
            <person name="Himmelstrand K."/>
            <person name="Hoffmeister D."/>
            <person name="Hogberg N."/>
            <person name="James T.Y."/>
            <person name="Karlsson M."/>
            <person name="Kohler A."/>
            <person name="Kues U."/>
            <person name="Lee Y.H."/>
            <person name="Lin Y.C."/>
            <person name="Lind M."/>
            <person name="Lindquist E."/>
            <person name="Lombard V."/>
            <person name="Lucas S."/>
            <person name="Lunden K."/>
            <person name="Morin E."/>
            <person name="Murat C."/>
            <person name="Park J."/>
            <person name="Raffaello T."/>
            <person name="Rouze P."/>
            <person name="Salamov A."/>
            <person name="Schmutz J."/>
            <person name="Solheim H."/>
            <person name="Stahlberg J."/>
            <person name="Velez H."/>
            <person name="de Vries R.P."/>
            <person name="Wiebenga A."/>
            <person name="Woodward S."/>
            <person name="Yakovlev I."/>
            <person name="Garbelotto M."/>
            <person name="Martin F."/>
            <person name="Grigoriev I.V."/>
            <person name="Stenlid J."/>
        </authorList>
    </citation>
    <scope>NUCLEOTIDE SEQUENCE [LARGE SCALE GENOMIC DNA]</scope>
    <source>
        <strain evidence="5 6">TC 32-1</strain>
    </source>
</reference>
<protein>
    <recommendedName>
        <fullName evidence="4">Phorbol-ester/DAG-type domain-containing protein</fullName>
    </recommendedName>
</protein>
<feature type="domain" description="Phorbol-ester/DAG-type" evidence="4">
    <location>
        <begin position="614"/>
        <end position="668"/>
    </location>
</feature>
<keyword evidence="2" id="KW-0862">Zinc</keyword>
<keyword evidence="1" id="KW-0479">Metal-binding</keyword>
<evidence type="ECO:0000256" key="3">
    <source>
        <dbReference type="SAM" id="MobiDB-lite"/>
    </source>
</evidence>
<dbReference type="SUPFAM" id="SSF57889">
    <property type="entry name" value="Cysteine-rich domain"/>
    <property type="match status" value="1"/>
</dbReference>
<dbReference type="eggNOG" id="KOG4820">
    <property type="taxonomic scope" value="Eukaryota"/>
</dbReference>
<dbReference type="Proteomes" id="UP000030671">
    <property type="component" value="Unassembled WGS sequence"/>
</dbReference>
<dbReference type="SMART" id="SM00109">
    <property type="entry name" value="C1"/>
    <property type="match status" value="2"/>
</dbReference>
<name>W4KJ66_HETIT</name>
<gene>
    <name evidence="5" type="ORF">HETIRDRAFT_311440</name>
</gene>
<sequence length="2333" mass="260415">MSSLSGRANFTLRVDTSAVHDGSPTEIPRSPLGQLTGRPRASSKVSSPSLRLPPSPIKEKSPTSPSHLAAVFASQPANRARDESQKLLAHLLGQLRNRPRPPSIFEVASHLDFRRHVRGIAIMRGVAVLTGTKRSQSISISSPTRPESDSEDELEAEFTTDVTYDLMNQLKEILSISLAQQWQIFYESPSMRRPSGRQNSNSKSSSSPFRRRRRSLQSPGRNSRSLSPEDEHQAPELLSQCISILNSVISEDCRYQISSPRLLRPPNALQAVSLDVTQLLIHMHTDSPKVLSQIGFAILPAFSTYRNEMHGRLLRFFEEGVLRGMLAQARQLQGFGDMSSAEKKGEYPDVSVEPTTPPIVSIQVEEAHDDSFSVTHLPAGWRPWLSSIPTADYRISSSNAPGQAISLYHLKSITPPLLAAITEGIDLASASLSTLHRFYRLFQMIIDQKPDAYLDILDIVAYHTPRARRAALSLLISFWPKALGHYTVSKPLSLLSYNEVTLEVDGTTHHIWDHPYAHQFVPWRFIEPSIPAIFNGFSYGDCRSCMKPITGFGLLCPYCTCSVHFDCYDYPAGNLASEYAMESDPNTQKIMMHRFCHVFPTKRASELEVVRIKSHTFRQVNLFTLSLCCICCQPLWGIIMQALMCDTCDHFVHAACIRTITDADLSFCGSSSLNSTHMTISWSTLKQSFAAYYHDFIVPAGELRKHGFEDLSICLDTLWVQSQILDNGVALGSIVIDDDSKESSAQGIDPKSLLGTYEDALSSAQSSISDILDEYRRGNRLQPSQHTLLYDWPTLVFIASTIKTPHENLRPSPSNSFDLLAAQPLLVTTHDGPTHPHEVLSLAHLRDALGIAFQLHSDVAARIILCHLHHLGFYQRLDMRSELFGERPDEGTALCSFPLPLGLDLSADVETLMAAIEACLSDADLSINEAGLLLLVRRFWPSEMATEYALRRLTRGLLSWIFAEGETIETVLRDYASNRSDPPGVRSVAGVQPWPSSHSRSAHSNSTGNGGEYVDHRRTLLSKYVARWMLALHDQDPIFYSEVLHETVLELTEGVDVTNSDGHNATADLEQQGQVDVADKCLQRIIRLCQAAIVFTAFDDLFMKWLEFTCTIWHLHKPVPALQRLFSREGDISARFSVVAEPTTTITDPSALIGIDPWNTFTRLTTNEENLLRGLQWLCMFARSGVDIPVTVFRRFTSFANRFKLSVADSTHLARAVLYSVWLKSRGRQDLLSIIVTLHQRSSSEILTALTNKTTVHDVNIFIRQSLAAFLLLAGCDRKKLTDAGLITNDENNELPSRRKLSTRASLVSDPIHIDVEFITVLGSYVDEDNEDTSRLLAKFFSLFVNDCSLLESHEVDNFILRNSAVLSSCVWKFYEIQHHELAVVRPNLMLRVLVVYTQPFEIILVNSLQFSVPWELRLQALKRLFRIILDIANPAFNLEDRQWRSSAVCIFYHYFTSMWQDPQEEVRVAIDTWSHTLLPVHFEAMSRCWNESIAKAPISERVKLVAFLIQLHPHFPWWPVLTWETILETLLEDDYMQKNGEDEDGPASAHLSMYGVSHRESDDTTMTDDSDMALLRVSITLLSLKMIAAGVPIDIFSLLKLKLQILRIVGFTDVATVPSASGHMFNVSFRDLAAVPADAWPCLEEMRLVLDAPHSFSLPPAAMAGARPTDEAQSALLIGSIFVDLLLALLLDIKDLFSLPFLTIKSLFESVLIIIYKHDMENATLKHLQGSLRMVIRRIINISLQNVSFELRQLGLTISQAYIKRWPTFTGSYVLEATEVAAGLIIDLRFNKEDVLVSQALSFLDTCISIFGESGLLIALCKRGQSDAFFAVLRLVTGSDRRASSSHSTREILLRDAFSRALETEVDAIKIAMQNLQKYVDLVFSQVYSAELMQFIGTSLTTIIRRAAEWSPEKFDPSPLISIAAILLQKNKGQSGELLVYLDNFLRAALIRFNVSQQSLAQILQVTANLRSMTRQQAPAVNSQDPSSGVIAAVFDILSEGLRRKTRVPLLTLSSLSEAISSTFFFGSSGYQSEWRGAFNNLANDGTAYLQTYGGQDGQVDVEFTASLSIAKMIMHSTKYNQETLHRLILEYSSENSGRHFMNTRGWNILVLAALNHTSAIPGSVLMSHFSAFVYTYCDSLASLVPGALETTNAAATINHGYAAIKLWLLLERKLSTTSRAGGEDALIQVLANNVSSSRMIWNELWPPFENIIPTYVVEGQTSPLASLISSSAADLFLFLRHSRSVIGLDTASQAATLARLQISGRTETPNSKLARALRSLTEPSPAVPWEVLVEQATNDVLAAEKLQASEIKRREIGKNNGDRRRDSRVVS</sequence>
<dbReference type="GO" id="GO:0046872">
    <property type="term" value="F:metal ion binding"/>
    <property type="evidence" value="ECO:0007669"/>
    <property type="project" value="UniProtKB-KW"/>
</dbReference>
<dbReference type="KEGG" id="hir:HETIRDRAFT_311440"/>
<accession>W4KJ66</accession>
<dbReference type="RefSeq" id="XP_009542696.1">
    <property type="nucleotide sequence ID" value="XM_009544401.1"/>
</dbReference>
<feature type="compositionally biased region" description="Low complexity" evidence="3">
    <location>
        <begin position="38"/>
        <end position="50"/>
    </location>
</feature>
<dbReference type="Pfam" id="PF00130">
    <property type="entry name" value="C1_1"/>
    <property type="match status" value="1"/>
</dbReference>
<dbReference type="PROSITE" id="PS50081">
    <property type="entry name" value="ZF_DAG_PE_2"/>
    <property type="match status" value="1"/>
</dbReference>
<feature type="region of interest" description="Disordered" evidence="3">
    <location>
        <begin position="1"/>
        <end position="66"/>
    </location>
</feature>
<dbReference type="InParanoid" id="W4KJ66"/>
<evidence type="ECO:0000313" key="6">
    <source>
        <dbReference type="Proteomes" id="UP000030671"/>
    </source>
</evidence>
<dbReference type="GeneID" id="20669870"/>
<evidence type="ECO:0000256" key="1">
    <source>
        <dbReference type="ARBA" id="ARBA00022723"/>
    </source>
</evidence>
<feature type="compositionally biased region" description="Low complexity" evidence="3">
    <location>
        <begin position="996"/>
        <end position="1006"/>
    </location>
</feature>
<evidence type="ECO:0000313" key="5">
    <source>
        <dbReference type="EMBL" id="ETW85887.1"/>
    </source>
</evidence>
<evidence type="ECO:0000256" key="2">
    <source>
        <dbReference type="ARBA" id="ARBA00022833"/>
    </source>
</evidence>
<organism evidence="5 6">
    <name type="scientific">Heterobasidion irregulare (strain TC 32-1)</name>
    <dbReference type="NCBI Taxonomy" id="747525"/>
    <lineage>
        <taxon>Eukaryota</taxon>
        <taxon>Fungi</taxon>
        <taxon>Dikarya</taxon>
        <taxon>Basidiomycota</taxon>
        <taxon>Agaricomycotina</taxon>
        <taxon>Agaricomycetes</taxon>
        <taxon>Russulales</taxon>
        <taxon>Bondarzewiaceae</taxon>
        <taxon>Heterobasidion</taxon>
        <taxon>Heterobasidion annosum species complex</taxon>
    </lineage>
</organism>
<keyword evidence="6" id="KW-1185">Reference proteome</keyword>
<proteinExistence type="predicted"/>
<dbReference type="CDD" id="cd00029">
    <property type="entry name" value="C1"/>
    <property type="match status" value="1"/>
</dbReference>
<dbReference type="InterPro" id="IPR046349">
    <property type="entry name" value="C1-like_sf"/>
</dbReference>
<dbReference type="InterPro" id="IPR002219">
    <property type="entry name" value="PKC_DAG/PE"/>
</dbReference>